<dbReference type="InterPro" id="IPR049416">
    <property type="entry name" value="VinK-like_small"/>
</dbReference>
<gene>
    <name evidence="7" type="ORF">GCM10017774_29610</name>
</gene>
<reference evidence="8" key="1">
    <citation type="journal article" date="2019" name="Int. J. Syst. Evol. Microbiol.">
        <title>The Global Catalogue of Microorganisms (GCM) 10K type strain sequencing project: providing services to taxonomists for standard genome sequencing and annotation.</title>
        <authorList>
            <consortium name="The Broad Institute Genomics Platform"/>
            <consortium name="The Broad Institute Genome Sequencing Center for Infectious Disease"/>
            <person name="Wu L."/>
            <person name="Ma J."/>
        </authorList>
    </citation>
    <scope>NUCLEOTIDE SEQUENCE [LARGE SCALE GENOMIC DNA]</scope>
    <source>
        <strain evidence="8">CGMCC 4.7367</strain>
    </source>
</reference>
<comment type="catalytic activity">
    <reaction evidence="4">
        <text>holo-[ACP] + malonyl-CoA = malonyl-[ACP] + CoA</text>
        <dbReference type="Rhea" id="RHEA:41792"/>
        <dbReference type="Rhea" id="RHEA-COMP:9623"/>
        <dbReference type="Rhea" id="RHEA-COMP:9685"/>
        <dbReference type="ChEBI" id="CHEBI:57287"/>
        <dbReference type="ChEBI" id="CHEBI:57384"/>
        <dbReference type="ChEBI" id="CHEBI:64479"/>
        <dbReference type="ChEBI" id="CHEBI:78449"/>
        <dbReference type="EC" id="2.3.1.39"/>
    </reaction>
</comment>
<dbReference type="Gene3D" id="3.40.366.10">
    <property type="entry name" value="Malonyl-Coenzyme A Acyl Carrier Protein, domain 2"/>
    <property type="match status" value="2"/>
</dbReference>
<dbReference type="InterPro" id="IPR001227">
    <property type="entry name" value="Ac_transferase_dom_sf"/>
</dbReference>
<dbReference type="SMART" id="SM00827">
    <property type="entry name" value="PKS_AT"/>
    <property type="match status" value="1"/>
</dbReference>
<dbReference type="PANTHER" id="PTHR42681:SF1">
    <property type="entry name" value="MALONYL-COA-ACYL CARRIER PROTEIN TRANSACYLASE, MITOCHONDRIAL"/>
    <property type="match status" value="1"/>
</dbReference>
<feature type="region of interest" description="Disordered" evidence="5">
    <location>
        <begin position="297"/>
        <end position="325"/>
    </location>
</feature>
<feature type="domain" description="Malonyl-CoA:ACP transacylase (MAT)" evidence="6">
    <location>
        <begin position="7"/>
        <end position="290"/>
    </location>
</feature>
<evidence type="ECO:0000259" key="6">
    <source>
        <dbReference type="SMART" id="SM00827"/>
    </source>
</evidence>
<evidence type="ECO:0000256" key="4">
    <source>
        <dbReference type="ARBA" id="ARBA00048462"/>
    </source>
</evidence>
<feature type="compositionally biased region" description="Polar residues" evidence="5">
    <location>
        <begin position="306"/>
        <end position="317"/>
    </location>
</feature>
<comment type="caution">
    <text evidence="7">The sequence shown here is derived from an EMBL/GenBank/DDBJ whole genome shotgun (WGS) entry which is preliminary data.</text>
</comment>
<protein>
    <recommendedName>
        <fullName evidence="1">[acyl-carrier-protein] S-malonyltransferase</fullName>
        <ecNumber evidence="1">2.3.1.39</ecNumber>
    </recommendedName>
</protein>
<evidence type="ECO:0000256" key="3">
    <source>
        <dbReference type="ARBA" id="ARBA00023315"/>
    </source>
</evidence>
<evidence type="ECO:0000256" key="2">
    <source>
        <dbReference type="ARBA" id="ARBA00022679"/>
    </source>
</evidence>
<dbReference type="InterPro" id="IPR050858">
    <property type="entry name" value="Mal-CoA-ACP_Trans/PKS_FabD"/>
</dbReference>
<organism evidence="7 8">
    <name type="scientific">Lentzea cavernae</name>
    <dbReference type="NCBI Taxonomy" id="2020703"/>
    <lineage>
        <taxon>Bacteria</taxon>
        <taxon>Bacillati</taxon>
        <taxon>Actinomycetota</taxon>
        <taxon>Actinomycetes</taxon>
        <taxon>Pseudonocardiales</taxon>
        <taxon>Pseudonocardiaceae</taxon>
        <taxon>Lentzea</taxon>
    </lineage>
</organism>
<dbReference type="EMBL" id="BNAR01000004">
    <property type="protein sequence ID" value="GHH38917.1"/>
    <property type="molecule type" value="Genomic_DNA"/>
</dbReference>
<keyword evidence="2" id="KW-0808">Transferase</keyword>
<proteinExistence type="predicted"/>
<name>A0ABQ3MBW2_9PSEU</name>
<evidence type="ECO:0000256" key="1">
    <source>
        <dbReference type="ARBA" id="ARBA00013258"/>
    </source>
</evidence>
<dbReference type="PANTHER" id="PTHR42681">
    <property type="entry name" value="MALONYL-COA-ACYL CARRIER PROTEIN TRANSACYLASE, MITOCHONDRIAL"/>
    <property type="match status" value="1"/>
</dbReference>
<accession>A0ABQ3MBW2</accession>
<dbReference type="RefSeq" id="WP_191298494.1">
    <property type="nucleotide sequence ID" value="NZ_BNAR01000004.1"/>
</dbReference>
<dbReference type="Pfam" id="PF21124">
    <property type="entry name" value="VinK_C"/>
    <property type="match status" value="1"/>
</dbReference>
<evidence type="ECO:0000313" key="7">
    <source>
        <dbReference type="EMBL" id="GHH38917.1"/>
    </source>
</evidence>
<sequence>MSRTAVVFPGMGPSKFGDVGRFMTVSPFARRRLAEADAALGYSLLDELRSGPDEYSAAQQIGFLVNSVAMADWMERSLGLRPDMCVGSSFGERAAVAYSGAMPFAEVVRLTAALARCELDHFREAQRDLVSQLVVRTPQERLDDVLATMSQNDEWHEISGYFDPGVHLVTMHEEHLESFKRRISDRGGYCLTTMRPAAHARVLEPLRARMREEVLGQFSFTATTIPIISDQDGSLVSEGAEVGALLDASTVTPVHWGHIHDRLVNEGFTRLCVAGPDFLIHRLGLLRKNFDVVAAGPKDALKSRRPSTQASSPSRSPLTAVPSHR</sequence>
<dbReference type="InterPro" id="IPR014043">
    <property type="entry name" value="Acyl_transferase_dom"/>
</dbReference>
<keyword evidence="8" id="KW-1185">Reference proteome</keyword>
<dbReference type="SUPFAM" id="SSF52151">
    <property type="entry name" value="FabD/lysophospholipase-like"/>
    <property type="match status" value="1"/>
</dbReference>
<evidence type="ECO:0000313" key="8">
    <source>
        <dbReference type="Proteomes" id="UP000605568"/>
    </source>
</evidence>
<dbReference type="EC" id="2.3.1.39" evidence="1"/>
<dbReference type="InterPro" id="IPR016035">
    <property type="entry name" value="Acyl_Trfase/lysoPLipase"/>
</dbReference>
<dbReference type="Proteomes" id="UP000605568">
    <property type="component" value="Unassembled WGS sequence"/>
</dbReference>
<keyword evidence="3" id="KW-0012">Acyltransferase</keyword>
<evidence type="ECO:0000256" key="5">
    <source>
        <dbReference type="SAM" id="MobiDB-lite"/>
    </source>
</evidence>